<dbReference type="AlphaFoldDB" id="A0A1I8FH65"/>
<evidence type="ECO:0000313" key="2">
    <source>
        <dbReference type="Proteomes" id="UP000095280"/>
    </source>
</evidence>
<evidence type="ECO:0000313" key="3">
    <source>
        <dbReference type="WBParaSite" id="maker-unitig_34674-snap-gene-0.1-mRNA-1"/>
    </source>
</evidence>
<organism evidence="2 3">
    <name type="scientific">Macrostomum lignano</name>
    <dbReference type="NCBI Taxonomy" id="282301"/>
    <lineage>
        <taxon>Eukaryota</taxon>
        <taxon>Metazoa</taxon>
        <taxon>Spiralia</taxon>
        <taxon>Lophotrochozoa</taxon>
        <taxon>Platyhelminthes</taxon>
        <taxon>Rhabditophora</taxon>
        <taxon>Macrostomorpha</taxon>
        <taxon>Macrostomida</taxon>
        <taxon>Macrostomidae</taxon>
        <taxon>Macrostomum</taxon>
    </lineage>
</organism>
<dbReference type="Proteomes" id="UP000095280">
    <property type="component" value="Unplaced"/>
</dbReference>
<evidence type="ECO:0000256" key="1">
    <source>
        <dbReference type="SAM" id="MobiDB-lite"/>
    </source>
</evidence>
<sequence>MEEAKTGKDKLLEAKLLKEEENRRSQPQQHKQRPEAVVFASFYNAKQTSARSCCLSGRWRRQERTKLAAGLSTRLSHPALAHKHRFGR</sequence>
<name>A0A1I8FH65_9PLAT</name>
<protein>
    <submittedName>
        <fullName evidence="3">Uncharacterized protein</fullName>
    </submittedName>
</protein>
<accession>A0A1I8FH65</accession>
<dbReference type="WBParaSite" id="maker-unitig_34674-snap-gene-0.1-mRNA-1">
    <property type="protein sequence ID" value="maker-unitig_34674-snap-gene-0.1-mRNA-1"/>
    <property type="gene ID" value="maker-unitig_34674-snap-gene-0.1"/>
</dbReference>
<reference evidence="3" key="1">
    <citation type="submission" date="2016-11" db="UniProtKB">
        <authorList>
            <consortium name="WormBaseParasite"/>
        </authorList>
    </citation>
    <scope>IDENTIFICATION</scope>
</reference>
<feature type="compositionally biased region" description="Basic and acidic residues" evidence="1">
    <location>
        <begin position="1"/>
        <end position="24"/>
    </location>
</feature>
<feature type="region of interest" description="Disordered" evidence="1">
    <location>
        <begin position="1"/>
        <end position="34"/>
    </location>
</feature>
<keyword evidence="2" id="KW-1185">Reference proteome</keyword>
<proteinExistence type="predicted"/>